<keyword evidence="5" id="KW-0067">ATP-binding</keyword>
<feature type="domain" description="Four-carbon acid sugar kinase N-terminal" evidence="7">
    <location>
        <begin position="4"/>
        <end position="228"/>
    </location>
</feature>
<dbReference type="OrthoDB" id="9778478at2"/>
<evidence type="ECO:0008006" key="11">
    <source>
        <dbReference type="Google" id="ProtNLM"/>
    </source>
</evidence>
<evidence type="ECO:0000256" key="3">
    <source>
        <dbReference type="ARBA" id="ARBA00022741"/>
    </source>
</evidence>
<dbReference type="Proteomes" id="UP000070352">
    <property type="component" value="Unassembled WGS sequence"/>
</dbReference>
<dbReference type="Gene3D" id="3.40.980.20">
    <property type="entry name" value="Four-carbon acid sugar kinase, nucleotide binding domain"/>
    <property type="match status" value="1"/>
</dbReference>
<organism evidence="9 10">
    <name type="scientific">Tepidibacillus decaturensis</name>
    <dbReference type="NCBI Taxonomy" id="1413211"/>
    <lineage>
        <taxon>Bacteria</taxon>
        <taxon>Bacillati</taxon>
        <taxon>Bacillota</taxon>
        <taxon>Bacilli</taxon>
        <taxon>Bacillales</taxon>
        <taxon>Bacillaceae</taxon>
        <taxon>Tepidibacillus</taxon>
    </lineage>
</organism>
<reference evidence="9 10" key="1">
    <citation type="submission" date="2016-02" db="EMBL/GenBank/DDBJ databases">
        <title>Draft Genome for Tepidibacillus decaturensis nov. sp. Strain Z9, an Anaerobic, Moderately Thermophilic and Heterotrophic Bacterium from Deep Subsurface of the Illinois Basin, USA.</title>
        <authorList>
            <person name="Dong Y."/>
            <person name="Chang J.Y."/>
            <person name="Sanford R."/>
            <person name="Fouke B.W."/>
        </authorList>
    </citation>
    <scope>NUCLEOTIDE SEQUENCE [LARGE SCALE GENOMIC DNA]</scope>
    <source>
        <strain evidence="9 10">Z9</strain>
    </source>
</reference>
<name>A0A135L4T2_9BACI</name>
<evidence type="ECO:0000313" key="10">
    <source>
        <dbReference type="Proteomes" id="UP000070352"/>
    </source>
</evidence>
<sequence length="433" mass="48363">MYFVIIADDLTGSSDSGVQFAKKGLKSSVFFNLNYLNKYQIDADVVIIDTDSRGISKEEAYNKVLEASRQLQKRDFKYLYKKIDSTLRGNIGAEINAILDIYPKDFAIIAPAYPSIGRTTLNGNHYLNGTLIHQTEIAMDPKTPVLESNIEKLLKLQTNRLSATIQLEDLRKGEAYIHSYLKNLKDNGIELLVIDIQEEEDLHRLTKYVLTSEYDVLWVGSAGLAEHLSLNSELNNQQTDMEFSKNNAPVIVVAGSMSQVTKAQIEYMKDMKNISFIELNPIVLFNETLKRYELERCKTTLVNEVMNGRDVVLYVGTQPEQIAKARENGMKIGFNHIEISNFIAKSLGEIIASVINYINISGLVLTGGDTAKAVSRQIQVQGMQLFKEVENGIPLGKLIGKYEFPVVTKAGAFGSKTALFKAIKLLKGDANDE</sequence>
<evidence type="ECO:0000256" key="2">
    <source>
        <dbReference type="ARBA" id="ARBA00022679"/>
    </source>
</evidence>
<keyword evidence="3" id="KW-0547">Nucleotide-binding</keyword>
<comment type="caution">
    <text evidence="9">The sequence shown here is derived from an EMBL/GenBank/DDBJ whole genome shotgun (WGS) entry which is preliminary data.</text>
</comment>
<evidence type="ECO:0000256" key="6">
    <source>
        <dbReference type="ARBA" id="ARBA00023277"/>
    </source>
</evidence>
<dbReference type="GO" id="GO:0016301">
    <property type="term" value="F:kinase activity"/>
    <property type="evidence" value="ECO:0007669"/>
    <property type="project" value="UniProtKB-KW"/>
</dbReference>
<keyword evidence="10" id="KW-1185">Reference proteome</keyword>
<proteinExistence type="inferred from homology"/>
<dbReference type="SUPFAM" id="SSF142764">
    <property type="entry name" value="YgbK-like"/>
    <property type="match status" value="1"/>
</dbReference>
<evidence type="ECO:0000256" key="5">
    <source>
        <dbReference type="ARBA" id="ARBA00022840"/>
    </source>
</evidence>
<keyword evidence="2" id="KW-0808">Transferase</keyword>
<evidence type="ECO:0000259" key="8">
    <source>
        <dbReference type="Pfam" id="PF17042"/>
    </source>
</evidence>
<keyword evidence="6" id="KW-0119">Carbohydrate metabolism</keyword>
<dbReference type="Pfam" id="PF17042">
    <property type="entry name" value="NBD_C"/>
    <property type="match status" value="1"/>
</dbReference>
<dbReference type="InterPro" id="IPR031475">
    <property type="entry name" value="NBD_C"/>
</dbReference>
<dbReference type="AlphaFoldDB" id="A0A135L4T2"/>
<feature type="domain" description="Four-carbon acid sugar kinase nucleotide binding" evidence="8">
    <location>
        <begin position="251"/>
        <end position="419"/>
    </location>
</feature>
<dbReference type="InterPro" id="IPR010737">
    <property type="entry name" value="4-carb_acid_sugar_kinase_N"/>
</dbReference>
<dbReference type="InterPro" id="IPR037051">
    <property type="entry name" value="4-carb_acid_sugar_kinase_N_sf"/>
</dbReference>
<evidence type="ECO:0000259" key="7">
    <source>
        <dbReference type="Pfam" id="PF07005"/>
    </source>
</evidence>
<dbReference type="STRING" id="1413211.U473_08350"/>
<gene>
    <name evidence="9" type="ORF">U473_08350</name>
</gene>
<keyword evidence="4" id="KW-0418">Kinase</keyword>
<dbReference type="RefSeq" id="WP_068725226.1">
    <property type="nucleotide sequence ID" value="NZ_LSKU01000001.1"/>
</dbReference>
<comment type="similarity">
    <text evidence="1">Belongs to the four-carbon acid sugar kinase family.</text>
</comment>
<dbReference type="Gene3D" id="3.40.50.10840">
    <property type="entry name" value="Putative sugar-binding, N-terminal domain"/>
    <property type="match status" value="1"/>
</dbReference>
<accession>A0A135L4T2</accession>
<dbReference type="Pfam" id="PF07005">
    <property type="entry name" value="SBD_N"/>
    <property type="match status" value="1"/>
</dbReference>
<evidence type="ECO:0000313" key="9">
    <source>
        <dbReference type="EMBL" id="KXG44015.1"/>
    </source>
</evidence>
<protein>
    <recommendedName>
        <fullName evidence="11">Serine kinase</fullName>
    </recommendedName>
</protein>
<dbReference type="GO" id="GO:0005524">
    <property type="term" value="F:ATP binding"/>
    <property type="evidence" value="ECO:0007669"/>
    <property type="project" value="UniProtKB-KW"/>
</dbReference>
<dbReference type="EMBL" id="LSKU01000001">
    <property type="protein sequence ID" value="KXG44015.1"/>
    <property type="molecule type" value="Genomic_DNA"/>
</dbReference>
<dbReference type="InterPro" id="IPR042213">
    <property type="entry name" value="NBD_C_sf"/>
</dbReference>
<evidence type="ECO:0000256" key="4">
    <source>
        <dbReference type="ARBA" id="ARBA00022777"/>
    </source>
</evidence>
<evidence type="ECO:0000256" key="1">
    <source>
        <dbReference type="ARBA" id="ARBA00005715"/>
    </source>
</evidence>